<reference evidence="3 4" key="1">
    <citation type="submission" date="2019-03" db="EMBL/GenBank/DDBJ databases">
        <title>Draft genome sequences of novel Actinobacteria.</title>
        <authorList>
            <person name="Sahin N."/>
            <person name="Ay H."/>
            <person name="Saygin H."/>
        </authorList>
    </citation>
    <scope>NUCLEOTIDE SEQUENCE [LARGE SCALE GENOMIC DNA]</scope>
    <source>
        <strain evidence="3 4">5K138</strain>
    </source>
</reference>
<dbReference type="Proteomes" id="UP000294739">
    <property type="component" value="Unassembled WGS sequence"/>
</dbReference>
<dbReference type="OrthoDB" id="9815825at2"/>
<sequence>MTRFRVALAGAGHWHTPMHVRGFAAASATVTAVCEPHDPAAADRWASEFGCPAYPTVEDLLDAGGFDVVWAMPRHAEAAALAERLIAAGMPFAIEKPSGLNSSQIQPLLAQVERAGAFAAVAFINRYGPFWEELQALREAGHLSTVVHGHFRVINGTPVRYVQEGVPWMLEPDVSGGGALRNLGSHGADAICQLAGDDPVVLAAATTSGLYRGEVEDYAAALVSGRDGGIFGLEAGYTHGHIDASDQEFRVAGPGAYIVERRSDVVVATPDGERIRRGLSIDERYARFVVDTLDRLSAGRPPIATIEDCWRAMRLIDHIYLSAETSAELSPGGL</sequence>
<evidence type="ECO:0000259" key="1">
    <source>
        <dbReference type="Pfam" id="PF01408"/>
    </source>
</evidence>
<dbReference type="Pfam" id="PF22725">
    <property type="entry name" value="GFO_IDH_MocA_C3"/>
    <property type="match status" value="1"/>
</dbReference>
<protein>
    <submittedName>
        <fullName evidence="3">Gfo/Idh/MocA family oxidoreductase</fullName>
    </submittedName>
</protein>
<feature type="domain" description="GFO/IDH/MocA-like oxidoreductase" evidence="2">
    <location>
        <begin position="132"/>
        <end position="254"/>
    </location>
</feature>
<comment type="caution">
    <text evidence="3">The sequence shown here is derived from an EMBL/GenBank/DDBJ whole genome shotgun (WGS) entry which is preliminary data.</text>
</comment>
<dbReference type="EMBL" id="SMKZ01000001">
    <property type="protein sequence ID" value="TDE16055.1"/>
    <property type="molecule type" value="Genomic_DNA"/>
</dbReference>
<evidence type="ECO:0000313" key="3">
    <source>
        <dbReference type="EMBL" id="TDE16055.1"/>
    </source>
</evidence>
<dbReference type="Pfam" id="PF01408">
    <property type="entry name" value="GFO_IDH_MocA"/>
    <property type="match status" value="1"/>
</dbReference>
<dbReference type="InterPro" id="IPR051450">
    <property type="entry name" value="Gfo/Idh/MocA_Oxidoreductases"/>
</dbReference>
<evidence type="ECO:0000313" key="4">
    <source>
        <dbReference type="Proteomes" id="UP000294739"/>
    </source>
</evidence>
<keyword evidence="4" id="KW-1185">Reference proteome</keyword>
<dbReference type="SUPFAM" id="SSF55347">
    <property type="entry name" value="Glyceraldehyde-3-phosphate dehydrogenase-like, C-terminal domain"/>
    <property type="match status" value="1"/>
</dbReference>
<gene>
    <name evidence="3" type="ORF">E1269_01870</name>
</gene>
<dbReference type="Gene3D" id="3.40.50.720">
    <property type="entry name" value="NAD(P)-binding Rossmann-like Domain"/>
    <property type="match status" value="1"/>
</dbReference>
<dbReference type="SUPFAM" id="SSF51735">
    <property type="entry name" value="NAD(P)-binding Rossmann-fold domains"/>
    <property type="match status" value="1"/>
</dbReference>
<proteinExistence type="predicted"/>
<dbReference type="GO" id="GO:0000166">
    <property type="term" value="F:nucleotide binding"/>
    <property type="evidence" value="ECO:0007669"/>
    <property type="project" value="InterPro"/>
</dbReference>
<dbReference type="PANTHER" id="PTHR43377">
    <property type="entry name" value="BILIVERDIN REDUCTASE A"/>
    <property type="match status" value="1"/>
</dbReference>
<dbReference type="InParanoid" id="A0A4R5DXJ5"/>
<organism evidence="3 4">
    <name type="scientific">Jiangella asiatica</name>
    <dbReference type="NCBI Taxonomy" id="2530372"/>
    <lineage>
        <taxon>Bacteria</taxon>
        <taxon>Bacillati</taxon>
        <taxon>Actinomycetota</taxon>
        <taxon>Actinomycetes</taxon>
        <taxon>Jiangellales</taxon>
        <taxon>Jiangellaceae</taxon>
        <taxon>Jiangella</taxon>
    </lineage>
</organism>
<name>A0A4R5DXJ5_9ACTN</name>
<feature type="domain" description="Gfo/Idh/MocA-like oxidoreductase N-terminal" evidence="1">
    <location>
        <begin position="4"/>
        <end position="122"/>
    </location>
</feature>
<dbReference type="RefSeq" id="WP_131890367.1">
    <property type="nucleotide sequence ID" value="NZ_SMKZ01000001.1"/>
</dbReference>
<dbReference type="InterPro" id="IPR055170">
    <property type="entry name" value="GFO_IDH_MocA-like_dom"/>
</dbReference>
<dbReference type="PANTHER" id="PTHR43377:SF1">
    <property type="entry name" value="BILIVERDIN REDUCTASE A"/>
    <property type="match status" value="1"/>
</dbReference>
<dbReference type="InterPro" id="IPR000683">
    <property type="entry name" value="Gfo/Idh/MocA-like_OxRdtase_N"/>
</dbReference>
<dbReference type="InterPro" id="IPR036291">
    <property type="entry name" value="NAD(P)-bd_dom_sf"/>
</dbReference>
<dbReference type="AlphaFoldDB" id="A0A4R5DXJ5"/>
<evidence type="ECO:0000259" key="2">
    <source>
        <dbReference type="Pfam" id="PF22725"/>
    </source>
</evidence>
<dbReference type="Gene3D" id="3.30.360.10">
    <property type="entry name" value="Dihydrodipicolinate Reductase, domain 2"/>
    <property type="match status" value="1"/>
</dbReference>
<accession>A0A4R5DXJ5</accession>